<sequence>MDVDREPDVVHEEVVQLLPRQGVLHAHVVDRRRKQIGCGTESQVVHVSMSHVSENESVGSVSIHFVLDKVARIEVVVGSPQDATRLSEQVDAASLEGSIRVSVY</sequence>
<organism evidence="1">
    <name type="scientific">Strombidium inclinatum</name>
    <dbReference type="NCBI Taxonomy" id="197538"/>
    <lineage>
        <taxon>Eukaryota</taxon>
        <taxon>Sar</taxon>
        <taxon>Alveolata</taxon>
        <taxon>Ciliophora</taxon>
        <taxon>Intramacronucleata</taxon>
        <taxon>Spirotrichea</taxon>
        <taxon>Oligotrichia</taxon>
        <taxon>Strombidiidae</taxon>
        <taxon>Strombidium</taxon>
    </lineage>
</organism>
<dbReference type="EMBL" id="HBIH01039998">
    <property type="protein sequence ID" value="CAE0335483.1"/>
    <property type="molecule type" value="Transcribed_RNA"/>
</dbReference>
<dbReference type="AlphaFoldDB" id="A0A7S3IXQ6"/>
<proteinExistence type="predicted"/>
<gene>
    <name evidence="1" type="ORF">SINC0208_LOCUS16122</name>
</gene>
<reference evidence="1" key="1">
    <citation type="submission" date="2021-01" db="EMBL/GenBank/DDBJ databases">
        <authorList>
            <person name="Corre E."/>
            <person name="Pelletier E."/>
            <person name="Niang G."/>
            <person name="Scheremetjew M."/>
            <person name="Finn R."/>
            <person name="Kale V."/>
            <person name="Holt S."/>
            <person name="Cochrane G."/>
            <person name="Meng A."/>
            <person name="Brown T."/>
            <person name="Cohen L."/>
        </authorList>
    </citation>
    <scope>NUCLEOTIDE SEQUENCE</scope>
    <source>
        <strain evidence="1">S3</strain>
    </source>
</reference>
<accession>A0A7S3IXQ6</accession>
<name>A0A7S3IXQ6_9SPIT</name>
<protein>
    <submittedName>
        <fullName evidence="1">Uncharacterized protein</fullName>
    </submittedName>
</protein>
<evidence type="ECO:0000313" key="1">
    <source>
        <dbReference type="EMBL" id="CAE0335483.1"/>
    </source>
</evidence>